<sequence length="541" mass="61068">MKLASFGVATNTTAFPFHFPIIQRNHQVWRSNSGIFSEALLADTVVSAKERSRRKNRSFSSTPSPPPAPVSPSSDKELAGGMGWKKLSSKELGITTTMISKPTRLVLNGLKKNGYQVYLVGGCVRDLILKRAPKDFDVITSANLYQVMRTFSRCEIIGRRFPICHVHVDECIIEVSSFKTSERGSKNELPYPFKKPPKCDELDFLRWKNCVKRDFTINGLMFDPYSHLVYDYIGGLADIKKAKVRTVIPSRTSFQDDCARILRGIRIAARLDFKFTKETALAIRDFANTVLRLDKSRLHMEVNYMLSYGSAESSLRLLWKLGLLEILLPIQAAYFVRQGFRRRDERSNMLLSLFSNLDILLAPNRPCHSCLWAGLLAFHHALDSEPREPLVVAAFALAVHNGGNLPEAIAISKGITHCYDSSYPEILPPHEERVDHDLVNKVLDFASAVRSSLSMMQDENYISQAMSEYADAPYSNLALISWQVFLKVCDMFGCSTIPMKSGFVPKRGSKIYYDKLIEGDLAEVRHVFARVVFDTVYPPNT</sequence>
<dbReference type="GO" id="GO:0000166">
    <property type="term" value="F:nucleotide binding"/>
    <property type="evidence" value="ECO:0007669"/>
    <property type="project" value="UniProtKB-KW"/>
</dbReference>
<dbReference type="STRING" id="29655.A0A0K9PD06"/>
<dbReference type="Gene3D" id="1.10.3090.10">
    <property type="entry name" value="cca-adding enzyme, domain 2"/>
    <property type="match status" value="1"/>
</dbReference>
<gene>
    <name evidence="8" type="ORF">ZOSMA_2G01100</name>
</gene>
<dbReference type="GO" id="GO:0016779">
    <property type="term" value="F:nucleotidyltransferase activity"/>
    <property type="evidence" value="ECO:0007669"/>
    <property type="project" value="InterPro"/>
</dbReference>
<dbReference type="Gene3D" id="3.30.460.10">
    <property type="entry name" value="Beta Polymerase, domain 2"/>
    <property type="match status" value="1"/>
</dbReference>
<dbReference type="CDD" id="cd05398">
    <property type="entry name" value="NT_ClassII-CCAase"/>
    <property type="match status" value="1"/>
</dbReference>
<dbReference type="InterPro" id="IPR052191">
    <property type="entry name" value="tRNA_ntf/polyA_polymerase_I"/>
</dbReference>
<name>A0A0K9PD06_ZOSMR</name>
<dbReference type="Pfam" id="PF12627">
    <property type="entry name" value="PolyA_pol_RNAbd"/>
    <property type="match status" value="1"/>
</dbReference>
<organism evidence="8 9">
    <name type="scientific">Zostera marina</name>
    <name type="common">Eelgrass</name>
    <dbReference type="NCBI Taxonomy" id="29655"/>
    <lineage>
        <taxon>Eukaryota</taxon>
        <taxon>Viridiplantae</taxon>
        <taxon>Streptophyta</taxon>
        <taxon>Embryophyta</taxon>
        <taxon>Tracheophyta</taxon>
        <taxon>Spermatophyta</taxon>
        <taxon>Magnoliopsida</taxon>
        <taxon>Liliopsida</taxon>
        <taxon>Zosteraceae</taxon>
        <taxon>Zostera</taxon>
    </lineage>
</organism>
<evidence type="ECO:0000256" key="2">
    <source>
        <dbReference type="ARBA" id="ARBA00022679"/>
    </source>
</evidence>
<evidence type="ECO:0000256" key="1">
    <source>
        <dbReference type="ARBA" id="ARBA00007265"/>
    </source>
</evidence>
<accession>A0A0K9PD06</accession>
<evidence type="ECO:0000259" key="7">
    <source>
        <dbReference type="Pfam" id="PF12627"/>
    </source>
</evidence>
<evidence type="ECO:0000313" key="9">
    <source>
        <dbReference type="Proteomes" id="UP000036987"/>
    </source>
</evidence>
<dbReference type="OrthoDB" id="445712at2759"/>
<keyword evidence="2 4" id="KW-0808">Transferase</keyword>
<dbReference type="Proteomes" id="UP000036987">
    <property type="component" value="Unassembled WGS sequence"/>
</dbReference>
<dbReference type="GO" id="GO:0003723">
    <property type="term" value="F:RNA binding"/>
    <property type="evidence" value="ECO:0007669"/>
    <property type="project" value="UniProtKB-KW"/>
</dbReference>
<dbReference type="PANTHER" id="PTHR43051:SF2">
    <property type="entry name" value="POLYNUCLEOTIDE ADENYLYLTRANSFERASE FAMILY PROTEIN-RELATED"/>
    <property type="match status" value="1"/>
</dbReference>
<comment type="similarity">
    <text evidence="1 4">Belongs to the tRNA nucleotidyltransferase/poly(A) polymerase family.</text>
</comment>
<feature type="domain" description="tRNA nucleotidyltransferase/poly(A) polymerase RNA and SrmB- binding" evidence="7">
    <location>
        <begin position="272"/>
        <end position="333"/>
    </location>
</feature>
<feature type="region of interest" description="Disordered" evidence="5">
    <location>
        <begin position="52"/>
        <end position="80"/>
    </location>
</feature>
<evidence type="ECO:0000256" key="5">
    <source>
        <dbReference type="SAM" id="MobiDB-lite"/>
    </source>
</evidence>
<evidence type="ECO:0000313" key="8">
    <source>
        <dbReference type="EMBL" id="KMZ66097.1"/>
    </source>
</evidence>
<dbReference type="GO" id="GO:0001680">
    <property type="term" value="P:tRNA 3'-terminal CCA addition"/>
    <property type="evidence" value="ECO:0007669"/>
    <property type="project" value="UniProtKB-ARBA"/>
</dbReference>
<evidence type="ECO:0000259" key="6">
    <source>
        <dbReference type="Pfam" id="PF01743"/>
    </source>
</evidence>
<evidence type="ECO:0000256" key="4">
    <source>
        <dbReference type="RuleBase" id="RU003953"/>
    </source>
</evidence>
<dbReference type="InterPro" id="IPR002646">
    <property type="entry name" value="PolA_pol_head_dom"/>
</dbReference>
<keyword evidence="4" id="KW-0694">RNA-binding</keyword>
<dbReference type="SUPFAM" id="SSF81891">
    <property type="entry name" value="Poly A polymerase C-terminal region-like"/>
    <property type="match status" value="1"/>
</dbReference>
<feature type="domain" description="Poly A polymerase head" evidence="6">
    <location>
        <begin position="117"/>
        <end position="245"/>
    </location>
</feature>
<dbReference type="SUPFAM" id="SSF81301">
    <property type="entry name" value="Nucleotidyltransferase"/>
    <property type="match status" value="1"/>
</dbReference>
<protein>
    <submittedName>
        <fullName evidence="8">CCA-adding enzyme</fullName>
    </submittedName>
</protein>
<comment type="caution">
    <text evidence="8">The sequence shown here is derived from an EMBL/GenBank/DDBJ whole genome shotgun (WGS) entry which is preliminary data.</text>
</comment>
<dbReference type="OMA" id="KLIECVQ"/>
<dbReference type="InterPro" id="IPR043519">
    <property type="entry name" value="NT_sf"/>
</dbReference>
<reference evidence="9" key="1">
    <citation type="journal article" date="2016" name="Nature">
        <title>The genome of the seagrass Zostera marina reveals angiosperm adaptation to the sea.</title>
        <authorList>
            <person name="Olsen J.L."/>
            <person name="Rouze P."/>
            <person name="Verhelst B."/>
            <person name="Lin Y.-C."/>
            <person name="Bayer T."/>
            <person name="Collen J."/>
            <person name="Dattolo E."/>
            <person name="De Paoli E."/>
            <person name="Dittami S."/>
            <person name="Maumus F."/>
            <person name="Michel G."/>
            <person name="Kersting A."/>
            <person name="Lauritano C."/>
            <person name="Lohaus R."/>
            <person name="Toepel M."/>
            <person name="Tonon T."/>
            <person name="Vanneste K."/>
            <person name="Amirebrahimi M."/>
            <person name="Brakel J."/>
            <person name="Bostroem C."/>
            <person name="Chovatia M."/>
            <person name="Grimwood J."/>
            <person name="Jenkins J.W."/>
            <person name="Jueterbock A."/>
            <person name="Mraz A."/>
            <person name="Stam W.T."/>
            <person name="Tice H."/>
            <person name="Bornberg-Bauer E."/>
            <person name="Green P.J."/>
            <person name="Pearson G.A."/>
            <person name="Procaccini G."/>
            <person name="Duarte C.M."/>
            <person name="Schmutz J."/>
            <person name="Reusch T.B.H."/>
            <person name="Van de Peer Y."/>
        </authorList>
    </citation>
    <scope>NUCLEOTIDE SEQUENCE [LARGE SCALE GENOMIC DNA]</scope>
    <source>
        <strain evidence="9">cv. Finnish</strain>
    </source>
</reference>
<dbReference type="Pfam" id="PF01743">
    <property type="entry name" value="PolyA_pol"/>
    <property type="match status" value="1"/>
</dbReference>
<dbReference type="EMBL" id="LFYR01000981">
    <property type="protein sequence ID" value="KMZ66097.1"/>
    <property type="molecule type" value="Genomic_DNA"/>
</dbReference>
<dbReference type="InterPro" id="IPR032828">
    <property type="entry name" value="PolyA_RNA-bd"/>
</dbReference>
<keyword evidence="3" id="KW-0547">Nucleotide-binding</keyword>
<evidence type="ECO:0000256" key="3">
    <source>
        <dbReference type="ARBA" id="ARBA00022741"/>
    </source>
</evidence>
<keyword evidence="9" id="KW-1185">Reference proteome</keyword>
<dbReference type="PANTHER" id="PTHR43051">
    <property type="entry name" value="POLYNUCLEOTIDE ADENYLYLTRANSFERASE FAMILY PROTEIN"/>
    <property type="match status" value="1"/>
</dbReference>
<dbReference type="AlphaFoldDB" id="A0A0K9PD06"/>
<proteinExistence type="inferred from homology"/>